<protein>
    <recommendedName>
        <fullName evidence="1">GIY-YIG domain-containing protein</fullName>
    </recommendedName>
</protein>
<dbReference type="CDD" id="cd00719">
    <property type="entry name" value="GIY-YIG_SF"/>
    <property type="match status" value="1"/>
</dbReference>
<comment type="caution">
    <text evidence="2">The sequence shown here is derived from an EMBL/GenBank/DDBJ whole genome shotgun (WGS) entry which is preliminary data.</text>
</comment>
<name>A0A0F9P6B4_9ZZZZ</name>
<feature type="domain" description="GIY-YIG" evidence="1">
    <location>
        <begin position="1"/>
        <end position="80"/>
    </location>
</feature>
<evidence type="ECO:0000313" key="2">
    <source>
        <dbReference type="EMBL" id="KKN19942.1"/>
    </source>
</evidence>
<sequence length="160" mass="18839">MYLDQDNVPFYIGKGKNDRWRPCNHCYSGYTNQLLKNKIKKIGADNVKVHFLHKDITDEDACEWEKYWIKHYGRRITHEGTLCNLSTGGERGPVGCIRSTETRLKISRAKIGTPAWNKGTGKSQRQRNAEWNKKNPMYMKEYQKQWYLRKKAERAANANR</sequence>
<dbReference type="AlphaFoldDB" id="A0A0F9P6B4"/>
<accession>A0A0F9P6B4</accession>
<reference evidence="2" key="1">
    <citation type="journal article" date="2015" name="Nature">
        <title>Complex archaea that bridge the gap between prokaryotes and eukaryotes.</title>
        <authorList>
            <person name="Spang A."/>
            <person name="Saw J.H."/>
            <person name="Jorgensen S.L."/>
            <person name="Zaremba-Niedzwiedzka K."/>
            <person name="Martijn J."/>
            <person name="Lind A.E."/>
            <person name="van Eijk R."/>
            <person name="Schleper C."/>
            <person name="Guy L."/>
            <person name="Ettema T.J."/>
        </authorList>
    </citation>
    <scope>NUCLEOTIDE SEQUENCE</scope>
</reference>
<dbReference type="InterPro" id="IPR000305">
    <property type="entry name" value="GIY-YIG_endonuc"/>
</dbReference>
<dbReference type="InterPro" id="IPR035901">
    <property type="entry name" value="GIY-YIG_endonuc_sf"/>
</dbReference>
<dbReference type="PROSITE" id="PS50164">
    <property type="entry name" value="GIY_YIG"/>
    <property type="match status" value="1"/>
</dbReference>
<dbReference type="SUPFAM" id="SSF82771">
    <property type="entry name" value="GIY-YIG endonuclease"/>
    <property type="match status" value="1"/>
</dbReference>
<proteinExistence type="predicted"/>
<evidence type="ECO:0000259" key="1">
    <source>
        <dbReference type="PROSITE" id="PS50164"/>
    </source>
</evidence>
<organism evidence="2">
    <name type="scientific">marine sediment metagenome</name>
    <dbReference type="NCBI Taxonomy" id="412755"/>
    <lineage>
        <taxon>unclassified sequences</taxon>
        <taxon>metagenomes</taxon>
        <taxon>ecological metagenomes</taxon>
    </lineage>
</organism>
<dbReference type="EMBL" id="LAZR01003288">
    <property type="protein sequence ID" value="KKN19942.1"/>
    <property type="molecule type" value="Genomic_DNA"/>
</dbReference>
<dbReference type="Gene3D" id="3.40.1440.10">
    <property type="entry name" value="GIY-YIG endonuclease"/>
    <property type="match status" value="1"/>
</dbReference>
<gene>
    <name evidence="2" type="ORF">LCGC14_0940710</name>
</gene>